<evidence type="ECO:0000313" key="2">
    <source>
        <dbReference type="Proteomes" id="UP001163603"/>
    </source>
</evidence>
<keyword evidence="2" id="KW-1185">Reference proteome</keyword>
<organism evidence="1 2">
    <name type="scientific">Pistacia integerrima</name>
    <dbReference type="NCBI Taxonomy" id="434235"/>
    <lineage>
        <taxon>Eukaryota</taxon>
        <taxon>Viridiplantae</taxon>
        <taxon>Streptophyta</taxon>
        <taxon>Embryophyta</taxon>
        <taxon>Tracheophyta</taxon>
        <taxon>Spermatophyta</taxon>
        <taxon>Magnoliopsida</taxon>
        <taxon>eudicotyledons</taxon>
        <taxon>Gunneridae</taxon>
        <taxon>Pentapetalae</taxon>
        <taxon>rosids</taxon>
        <taxon>malvids</taxon>
        <taxon>Sapindales</taxon>
        <taxon>Anacardiaceae</taxon>
        <taxon>Pistacia</taxon>
    </lineage>
</organism>
<evidence type="ECO:0000313" key="1">
    <source>
        <dbReference type="EMBL" id="KAJ0046260.1"/>
    </source>
</evidence>
<name>A0ACC0Z516_9ROSI</name>
<proteinExistence type="predicted"/>
<gene>
    <name evidence="1" type="ORF">Pint_05773</name>
</gene>
<dbReference type="Proteomes" id="UP001163603">
    <property type="component" value="Chromosome 3"/>
</dbReference>
<sequence>MELPYPLPTARLLVQCRSHSRYSKLSFSF</sequence>
<protein>
    <submittedName>
        <fullName evidence="1">Uncharacterized protein</fullName>
    </submittedName>
</protein>
<comment type="caution">
    <text evidence="1">The sequence shown here is derived from an EMBL/GenBank/DDBJ whole genome shotgun (WGS) entry which is preliminary data.</text>
</comment>
<dbReference type="EMBL" id="CM047738">
    <property type="protein sequence ID" value="KAJ0046260.1"/>
    <property type="molecule type" value="Genomic_DNA"/>
</dbReference>
<accession>A0ACC0Z516</accession>
<reference evidence="2" key="1">
    <citation type="journal article" date="2023" name="G3 (Bethesda)">
        <title>Genome assembly and association tests identify interacting loci associated with vigor, precocity, and sex in interspecific pistachio rootstocks.</title>
        <authorList>
            <person name="Palmer W."/>
            <person name="Jacygrad E."/>
            <person name="Sagayaradj S."/>
            <person name="Cavanaugh K."/>
            <person name="Han R."/>
            <person name="Bertier L."/>
            <person name="Beede B."/>
            <person name="Kafkas S."/>
            <person name="Golino D."/>
            <person name="Preece J."/>
            <person name="Michelmore R."/>
        </authorList>
    </citation>
    <scope>NUCLEOTIDE SEQUENCE [LARGE SCALE GENOMIC DNA]</scope>
</reference>